<dbReference type="Pfam" id="PF13812">
    <property type="entry name" value="PPR_3"/>
    <property type="match status" value="1"/>
</dbReference>
<dbReference type="Pfam" id="PF13041">
    <property type="entry name" value="PPR_2"/>
    <property type="match status" value="1"/>
</dbReference>
<dbReference type="AlphaFoldDB" id="A0A200QEG4"/>
<comment type="similarity">
    <text evidence="1">Belongs to the PPR family. P subfamily.</text>
</comment>
<name>A0A200QEG4_MACCD</name>
<keyword evidence="5" id="KW-1185">Reference proteome</keyword>
<dbReference type="InterPro" id="IPR002885">
    <property type="entry name" value="PPR_rpt"/>
</dbReference>
<protein>
    <submittedName>
        <fullName evidence="4">Pentatricopeptide repeat</fullName>
    </submittedName>
</protein>
<feature type="repeat" description="PPR" evidence="3">
    <location>
        <begin position="239"/>
        <end position="273"/>
    </location>
</feature>
<feature type="repeat" description="PPR" evidence="3">
    <location>
        <begin position="202"/>
        <end position="237"/>
    </location>
</feature>
<sequence>MLDMAENPSRSGVVAPVVPSKLLSHGSSSSQIPSASPQAKILLEILFTVPVLELESALTRTGIPPAPEYIEEVLKLCYGSPAAAVRFFRWAGLALKPTSYSWNLIVDILGKNRLFEPMWDAIRSMKEEGLLSVATFASVFGSYCIAEKINEAIMSFDVMNQYGVQQDVVAVNSLLSAMCREDNQTLMAYNFFERIKTKVPPDADTFAILLEGWEKEGNVAKAKSTFGEMVVRVGWSPQNMSAYDAFLTTLVQGSQTDEAITLLKVMKGKNCLPGMKFFSNALNILIKQNDSSHALSLWDIMVGSGLLPNLIMYNEMIGLLCNHNDIDAAFRLLDEMVFHGTFPDSFSYNIIFQCMIKNKRVRLATSFFTEMLKNEQPPTHGNCTAAIKMFFEFEDPQSATNIWNHMVENDVKPIDDAANALLIGLRNMGRLTEVKRFVDDMLDRRIIISESTMAKLRNAFYKEGRSERDTYDRLAKRWKQM</sequence>
<dbReference type="PANTHER" id="PTHR47447:SF28">
    <property type="entry name" value="PENTACOTRIPEPTIDE-REPEAT REGION OF PRORP DOMAIN-CONTAINING PROTEIN"/>
    <property type="match status" value="1"/>
</dbReference>
<dbReference type="EMBL" id="MVGT01002266">
    <property type="protein sequence ID" value="OVA08805.1"/>
    <property type="molecule type" value="Genomic_DNA"/>
</dbReference>
<evidence type="ECO:0000256" key="3">
    <source>
        <dbReference type="PROSITE-ProRule" id="PRU00708"/>
    </source>
</evidence>
<gene>
    <name evidence="4" type="ORF">BVC80_8801g34</name>
</gene>
<dbReference type="PROSITE" id="PS51375">
    <property type="entry name" value="PPR"/>
    <property type="match status" value="4"/>
</dbReference>
<comment type="caution">
    <text evidence="4">The sequence shown here is derived from an EMBL/GenBank/DDBJ whole genome shotgun (WGS) entry which is preliminary data.</text>
</comment>
<organism evidence="4 5">
    <name type="scientific">Macleaya cordata</name>
    <name type="common">Five-seeded plume-poppy</name>
    <name type="synonym">Bocconia cordata</name>
    <dbReference type="NCBI Taxonomy" id="56857"/>
    <lineage>
        <taxon>Eukaryota</taxon>
        <taxon>Viridiplantae</taxon>
        <taxon>Streptophyta</taxon>
        <taxon>Embryophyta</taxon>
        <taxon>Tracheophyta</taxon>
        <taxon>Spermatophyta</taxon>
        <taxon>Magnoliopsida</taxon>
        <taxon>Ranunculales</taxon>
        <taxon>Papaveraceae</taxon>
        <taxon>Papaveroideae</taxon>
        <taxon>Macleaya</taxon>
    </lineage>
</organism>
<feature type="repeat" description="PPR" evidence="3">
    <location>
        <begin position="344"/>
        <end position="378"/>
    </location>
</feature>
<evidence type="ECO:0000256" key="2">
    <source>
        <dbReference type="ARBA" id="ARBA00022737"/>
    </source>
</evidence>
<dbReference type="OrthoDB" id="1911504at2759"/>
<dbReference type="Proteomes" id="UP000195402">
    <property type="component" value="Unassembled WGS sequence"/>
</dbReference>
<keyword evidence="2" id="KW-0677">Repeat</keyword>
<feature type="repeat" description="PPR" evidence="3">
    <location>
        <begin position="309"/>
        <end position="343"/>
    </location>
</feature>
<evidence type="ECO:0000256" key="1">
    <source>
        <dbReference type="ARBA" id="ARBA00007626"/>
    </source>
</evidence>
<dbReference type="Pfam" id="PF01535">
    <property type="entry name" value="PPR"/>
    <property type="match status" value="1"/>
</dbReference>
<proteinExistence type="inferred from homology"/>
<dbReference type="PANTHER" id="PTHR47447">
    <property type="entry name" value="OS03G0856100 PROTEIN"/>
    <property type="match status" value="1"/>
</dbReference>
<dbReference type="InterPro" id="IPR011990">
    <property type="entry name" value="TPR-like_helical_dom_sf"/>
</dbReference>
<dbReference type="OMA" id="LSMYNAM"/>
<reference evidence="4 5" key="1">
    <citation type="journal article" date="2017" name="Mol. Plant">
        <title>The Genome of Medicinal Plant Macleaya cordata Provides New Insights into Benzylisoquinoline Alkaloids Metabolism.</title>
        <authorList>
            <person name="Liu X."/>
            <person name="Liu Y."/>
            <person name="Huang P."/>
            <person name="Ma Y."/>
            <person name="Qing Z."/>
            <person name="Tang Q."/>
            <person name="Cao H."/>
            <person name="Cheng P."/>
            <person name="Zheng Y."/>
            <person name="Yuan Z."/>
            <person name="Zhou Y."/>
            <person name="Liu J."/>
            <person name="Tang Z."/>
            <person name="Zhuo Y."/>
            <person name="Zhang Y."/>
            <person name="Yu L."/>
            <person name="Huang J."/>
            <person name="Yang P."/>
            <person name="Peng Q."/>
            <person name="Zhang J."/>
            <person name="Jiang W."/>
            <person name="Zhang Z."/>
            <person name="Lin K."/>
            <person name="Ro D.K."/>
            <person name="Chen X."/>
            <person name="Xiong X."/>
            <person name="Shang Y."/>
            <person name="Huang S."/>
            <person name="Zeng J."/>
        </authorList>
    </citation>
    <scope>NUCLEOTIDE SEQUENCE [LARGE SCALE GENOMIC DNA]</scope>
    <source>
        <strain evidence="5">cv. BLH2017</strain>
        <tissue evidence="4">Root</tissue>
    </source>
</reference>
<dbReference type="NCBIfam" id="TIGR00756">
    <property type="entry name" value="PPR"/>
    <property type="match status" value="2"/>
</dbReference>
<dbReference type="STRING" id="56857.A0A200QEG4"/>
<dbReference type="InParanoid" id="A0A200QEG4"/>
<accession>A0A200QEG4</accession>
<evidence type="ECO:0000313" key="5">
    <source>
        <dbReference type="Proteomes" id="UP000195402"/>
    </source>
</evidence>
<dbReference type="Gene3D" id="1.25.40.10">
    <property type="entry name" value="Tetratricopeptide repeat domain"/>
    <property type="match status" value="4"/>
</dbReference>
<evidence type="ECO:0000313" key="4">
    <source>
        <dbReference type="EMBL" id="OVA08805.1"/>
    </source>
</evidence>